<dbReference type="InterPro" id="IPR032675">
    <property type="entry name" value="LRR_dom_sf"/>
</dbReference>
<reference evidence="1" key="2">
    <citation type="submission" date="2022-01" db="EMBL/GenBank/DDBJ databases">
        <authorList>
            <person name="Yamashiro T."/>
            <person name="Shiraishi A."/>
            <person name="Satake H."/>
            <person name="Nakayama K."/>
        </authorList>
    </citation>
    <scope>NUCLEOTIDE SEQUENCE</scope>
</reference>
<evidence type="ECO:0000313" key="2">
    <source>
        <dbReference type="Proteomes" id="UP001151760"/>
    </source>
</evidence>
<sequence>MIKCVSLRVLDLELVSITDKVIANLLSTCKLLENIRLVWCRDLKTVKVKNLAFLCELIIHSRDPNSIFEITDVPVLRMLDHSPFLIPGISKPMPFQMDSLGSVTQLIIRNVLMDDGFFDTINSELLLLENLTIKIDNWAVENWVISSVSLKRLNLEFCTSKQFVITVCTPKLISCVCECCHEPAPIISFSTTPPEDFKITMLKKFFNPIV</sequence>
<name>A0ABQ5IJA7_9ASTR</name>
<dbReference type="PANTHER" id="PTHR34223">
    <property type="entry name" value="OS11G0201299 PROTEIN"/>
    <property type="match status" value="1"/>
</dbReference>
<evidence type="ECO:0000313" key="1">
    <source>
        <dbReference type="EMBL" id="GJU00279.1"/>
    </source>
</evidence>
<dbReference type="InterPro" id="IPR053197">
    <property type="entry name" value="F-box_SCFL_complex_component"/>
</dbReference>
<dbReference type="PANTHER" id="PTHR34223:SF51">
    <property type="entry name" value="OS06G0556300 PROTEIN"/>
    <property type="match status" value="1"/>
</dbReference>
<dbReference type="Gene3D" id="3.80.10.10">
    <property type="entry name" value="Ribonuclease Inhibitor"/>
    <property type="match status" value="1"/>
</dbReference>
<keyword evidence="2" id="KW-1185">Reference proteome</keyword>
<gene>
    <name evidence="1" type="ORF">Tco_1110617</name>
</gene>
<dbReference type="Proteomes" id="UP001151760">
    <property type="component" value="Unassembled WGS sequence"/>
</dbReference>
<accession>A0ABQ5IJA7</accession>
<reference evidence="1" key="1">
    <citation type="journal article" date="2022" name="Int. J. Mol. Sci.">
        <title>Draft Genome of Tanacetum Coccineum: Genomic Comparison of Closely Related Tanacetum-Family Plants.</title>
        <authorList>
            <person name="Yamashiro T."/>
            <person name="Shiraishi A."/>
            <person name="Nakayama K."/>
            <person name="Satake H."/>
        </authorList>
    </citation>
    <scope>NUCLEOTIDE SEQUENCE</scope>
</reference>
<dbReference type="SUPFAM" id="SSF52047">
    <property type="entry name" value="RNI-like"/>
    <property type="match status" value="1"/>
</dbReference>
<dbReference type="EMBL" id="BQNB010020849">
    <property type="protein sequence ID" value="GJU00279.1"/>
    <property type="molecule type" value="Genomic_DNA"/>
</dbReference>
<comment type="caution">
    <text evidence="1">The sequence shown here is derived from an EMBL/GenBank/DDBJ whole genome shotgun (WGS) entry which is preliminary data.</text>
</comment>
<organism evidence="1 2">
    <name type="scientific">Tanacetum coccineum</name>
    <dbReference type="NCBI Taxonomy" id="301880"/>
    <lineage>
        <taxon>Eukaryota</taxon>
        <taxon>Viridiplantae</taxon>
        <taxon>Streptophyta</taxon>
        <taxon>Embryophyta</taxon>
        <taxon>Tracheophyta</taxon>
        <taxon>Spermatophyta</taxon>
        <taxon>Magnoliopsida</taxon>
        <taxon>eudicotyledons</taxon>
        <taxon>Gunneridae</taxon>
        <taxon>Pentapetalae</taxon>
        <taxon>asterids</taxon>
        <taxon>campanulids</taxon>
        <taxon>Asterales</taxon>
        <taxon>Asteraceae</taxon>
        <taxon>Asteroideae</taxon>
        <taxon>Anthemideae</taxon>
        <taxon>Anthemidinae</taxon>
        <taxon>Tanacetum</taxon>
    </lineage>
</organism>
<proteinExistence type="predicted"/>
<protein>
    <submittedName>
        <fullName evidence="1">F-box protein-like protein</fullName>
    </submittedName>
</protein>